<reference evidence="2" key="1">
    <citation type="submission" date="2021-02" db="EMBL/GenBank/DDBJ databases">
        <authorList>
            <person name="Nowell W R."/>
        </authorList>
    </citation>
    <scope>NUCLEOTIDE SEQUENCE</scope>
</reference>
<evidence type="ECO:0000313" key="1">
    <source>
        <dbReference type="EMBL" id="CAF4705743.1"/>
    </source>
</evidence>
<dbReference type="EMBL" id="CAJOBI010126937">
    <property type="protein sequence ID" value="CAF4705743.1"/>
    <property type="molecule type" value="Genomic_DNA"/>
</dbReference>
<feature type="non-terminal residue" evidence="2">
    <location>
        <position position="43"/>
    </location>
</feature>
<evidence type="ECO:0000313" key="3">
    <source>
        <dbReference type="Proteomes" id="UP000676336"/>
    </source>
</evidence>
<proteinExistence type="predicted"/>
<dbReference type="EMBL" id="CAJOBI010155889">
    <property type="protein sequence ID" value="CAF4831182.1"/>
    <property type="molecule type" value="Genomic_DNA"/>
</dbReference>
<protein>
    <submittedName>
        <fullName evidence="2">Uncharacterized protein</fullName>
    </submittedName>
</protein>
<accession>A0A8S3BZL4</accession>
<comment type="caution">
    <text evidence="2">The sequence shown here is derived from an EMBL/GenBank/DDBJ whole genome shotgun (WGS) entry which is preliminary data.</text>
</comment>
<name>A0A8S3BZL4_9BILA</name>
<gene>
    <name evidence="1" type="ORF">SMN809_LOCUS43233</name>
    <name evidence="2" type="ORF">SMN809_LOCUS48491</name>
</gene>
<evidence type="ECO:0000313" key="2">
    <source>
        <dbReference type="EMBL" id="CAF4831182.1"/>
    </source>
</evidence>
<organism evidence="2 3">
    <name type="scientific">Rotaria magnacalcarata</name>
    <dbReference type="NCBI Taxonomy" id="392030"/>
    <lineage>
        <taxon>Eukaryota</taxon>
        <taxon>Metazoa</taxon>
        <taxon>Spiralia</taxon>
        <taxon>Gnathifera</taxon>
        <taxon>Rotifera</taxon>
        <taxon>Eurotatoria</taxon>
        <taxon>Bdelloidea</taxon>
        <taxon>Philodinida</taxon>
        <taxon>Philodinidae</taxon>
        <taxon>Rotaria</taxon>
    </lineage>
</organism>
<feature type="non-terminal residue" evidence="2">
    <location>
        <position position="1"/>
    </location>
</feature>
<dbReference type="AlphaFoldDB" id="A0A8S3BZL4"/>
<dbReference type="Proteomes" id="UP000676336">
    <property type="component" value="Unassembled WGS sequence"/>
</dbReference>
<sequence length="43" mass="4078">TASQMINNPIAQVGFLGGPIAPTTVAVALSAASFSGATAVTSS</sequence>